<reference evidence="1 2" key="1">
    <citation type="submission" date="2013-11" db="EMBL/GenBank/DDBJ databases">
        <title>Single cell genomics of uncultured Tannerella BU063 (oral taxon 286).</title>
        <authorList>
            <person name="Beall C.J."/>
            <person name="Campbell A.G."/>
            <person name="Griffen A.L."/>
            <person name="Podar M."/>
            <person name="Leys E.J."/>
        </authorList>
    </citation>
    <scope>NUCLEOTIDE SEQUENCE [LARGE SCALE GENOMIC DNA]</scope>
    <source>
        <strain evidence="1">Cell 2</strain>
    </source>
</reference>
<evidence type="ECO:0000313" key="1">
    <source>
        <dbReference type="EMBL" id="ETK01076.1"/>
    </source>
</evidence>
<name>W2C3Q1_9BACT</name>
<gene>
    <name evidence="1" type="ORF">N425_12065</name>
</gene>
<accession>W2C3Q1</accession>
<dbReference type="AlphaFoldDB" id="W2C3Q1"/>
<organism evidence="1 2">
    <name type="scientific">Tannerella sp. oral taxon BU063 isolate Cell 2</name>
    <dbReference type="NCBI Taxonomy" id="1411148"/>
    <lineage>
        <taxon>Bacteria</taxon>
        <taxon>Pseudomonadati</taxon>
        <taxon>Bacteroidota</taxon>
        <taxon>Bacteroidia</taxon>
        <taxon>Bacteroidales</taxon>
        <taxon>Tannerellaceae</taxon>
        <taxon>Tannerella</taxon>
    </lineage>
</organism>
<protein>
    <submittedName>
        <fullName evidence="1">Uncharacterized protein</fullName>
    </submittedName>
</protein>
<dbReference type="Proteomes" id="UP000018837">
    <property type="component" value="Unassembled WGS sequence"/>
</dbReference>
<evidence type="ECO:0000313" key="2">
    <source>
        <dbReference type="Proteomes" id="UP000018837"/>
    </source>
</evidence>
<proteinExistence type="predicted"/>
<sequence length="66" mass="7130">MHSTAADRDFYGWLRGQASVWRLISMGVMSPTVGEGRGASSANLLTVGDGLEEALWQYLSVDKKGV</sequence>
<dbReference type="EMBL" id="AYUF01000492">
    <property type="protein sequence ID" value="ETK01076.1"/>
    <property type="molecule type" value="Genomic_DNA"/>
</dbReference>
<comment type="caution">
    <text evidence="1">The sequence shown here is derived from an EMBL/GenBank/DDBJ whole genome shotgun (WGS) entry which is preliminary data.</text>
</comment>